<protein>
    <submittedName>
        <fullName evidence="4">Ovule protein</fullName>
    </submittedName>
</protein>
<dbReference type="AlphaFoldDB" id="A0A183KZC0"/>
<sequence>MDMDDILIHPDLLESRVEATRQSSSNTESVGDRDVRSRITVFKNLRHGKSSKQQ</sequence>
<reference evidence="4" key="1">
    <citation type="submission" date="2016-06" db="UniProtKB">
        <authorList>
            <consortium name="WormBaseParasite"/>
        </authorList>
    </citation>
    <scope>IDENTIFICATION</scope>
</reference>
<dbReference type="WBParaSite" id="SCUD_0002042001-mRNA-1">
    <property type="protein sequence ID" value="SCUD_0002042001-mRNA-1"/>
    <property type="gene ID" value="SCUD_0002042001"/>
</dbReference>
<proteinExistence type="predicted"/>
<evidence type="ECO:0000313" key="3">
    <source>
        <dbReference type="Proteomes" id="UP000279833"/>
    </source>
</evidence>
<reference evidence="2 3" key="2">
    <citation type="submission" date="2018-11" db="EMBL/GenBank/DDBJ databases">
        <authorList>
            <consortium name="Pathogen Informatics"/>
        </authorList>
    </citation>
    <scope>NUCLEOTIDE SEQUENCE [LARGE SCALE GENOMIC DNA]</scope>
    <source>
        <strain evidence="2">Dakar</strain>
        <strain evidence="3">Dakar, Senegal</strain>
    </source>
</reference>
<accession>A0A183KZC0</accession>
<name>A0A183KZC0_9TREM</name>
<evidence type="ECO:0000313" key="2">
    <source>
        <dbReference type="EMBL" id="VDP72155.1"/>
    </source>
</evidence>
<dbReference type="EMBL" id="UZAK01044235">
    <property type="protein sequence ID" value="VDP72155.1"/>
    <property type="molecule type" value="Genomic_DNA"/>
</dbReference>
<feature type="compositionally biased region" description="Polar residues" evidence="1">
    <location>
        <begin position="20"/>
        <end position="29"/>
    </location>
</feature>
<keyword evidence="3" id="KW-1185">Reference proteome</keyword>
<evidence type="ECO:0000313" key="4">
    <source>
        <dbReference type="WBParaSite" id="SCUD_0002042001-mRNA-1"/>
    </source>
</evidence>
<gene>
    <name evidence="2" type="ORF">SCUD_LOCUS20417</name>
</gene>
<feature type="region of interest" description="Disordered" evidence="1">
    <location>
        <begin position="17"/>
        <end position="54"/>
    </location>
</feature>
<evidence type="ECO:0000256" key="1">
    <source>
        <dbReference type="SAM" id="MobiDB-lite"/>
    </source>
</evidence>
<organism evidence="4">
    <name type="scientific">Schistosoma curassoni</name>
    <dbReference type="NCBI Taxonomy" id="6186"/>
    <lineage>
        <taxon>Eukaryota</taxon>
        <taxon>Metazoa</taxon>
        <taxon>Spiralia</taxon>
        <taxon>Lophotrochozoa</taxon>
        <taxon>Platyhelminthes</taxon>
        <taxon>Trematoda</taxon>
        <taxon>Digenea</taxon>
        <taxon>Strigeidida</taxon>
        <taxon>Schistosomatoidea</taxon>
        <taxon>Schistosomatidae</taxon>
        <taxon>Schistosoma</taxon>
    </lineage>
</organism>
<dbReference type="Proteomes" id="UP000279833">
    <property type="component" value="Unassembled WGS sequence"/>
</dbReference>
<feature type="compositionally biased region" description="Basic residues" evidence="1">
    <location>
        <begin position="44"/>
        <end position="54"/>
    </location>
</feature>